<reference evidence="2" key="1">
    <citation type="submission" date="2015-07" db="EMBL/GenBank/DDBJ databases">
        <title>Transcriptome Assembly of Anthurium amnicola.</title>
        <authorList>
            <person name="Suzuki J."/>
        </authorList>
    </citation>
    <scope>NUCLEOTIDE SEQUENCE</scope>
</reference>
<dbReference type="AlphaFoldDB" id="A0A1D1YYT2"/>
<evidence type="ECO:0000313" key="2">
    <source>
        <dbReference type="EMBL" id="JAT59805.1"/>
    </source>
</evidence>
<feature type="compositionally biased region" description="Basic and acidic residues" evidence="1">
    <location>
        <begin position="107"/>
        <end position="116"/>
    </location>
</feature>
<feature type="region of interest" description="Disordered" evidence="1">
    <location>
        <begin position="73"/>
        <end position="129"/>
    </location>
</feature>
<feature type="non-terminal residue" evidence="2">
    <location>
        <position position="1"/>
    </location>
</feature>
<name>A0A1D1YYT2_9ARAE</name>
<evidence type="ECO:0000256" key="1">
    <source>
        <dbReference type="SAM" id="MobiDB-lite"/>
    </source>
</evidence>
<protein>
    <submittedName>
        <fullName evidence="2">Uncharacterized protein</fullName>
    </submittedName>
</protein>
<sequence>SNIGKLIYKYLSSASEDNHWHLTPAGNRNSLVVKKMKIFVVLLVVCAVSGIVSKSCADISGKGYPNQAVSYVSGAGNNFNGNPNGGTSSSNNNKGDDDDTYQTNGKGMKDTNDHYRLTIKGFNSPPKRP</sequence>
<gene>
    <name evidence="2" type="ORF">g.48334</name>
</gene>
<proteinExistence type="predicted"/>
<accession>A0A1D1YYT2</accession>
<dbReference type="EMBL" id="GDJX01008131">
    <property type="protein sequence ID" value="JAT59805.1"/>
    <property type="molecule type" value="Transcribed_RNA"/>
</dbReference>
<organism evidence="2">
    <name type="scientific">Anthurium amnicola</name>
    <dbReference type="NCBI Taxonomy" id="1678845"/>
    <lineage>
        <taxon>Eukaryota</taxon>
        <taxon>Viridiplantae</taxon>
        <taxon>Streptophyta</taxon>
        <taxon>Embryophyta</taxon>
        <taxon>Tracheophyta</taxon>
        <taxon>Spermatophyta</taxon>
        <taxon>Magnoliopsida</taxon>
        <taxon>Liliopsida</taxon>
        <taxon>Araceae</taxon>
        <taxon>Pothoideae</taxon>
        <taxon>Potheae</taxon>
        <taxon>Anthurium</taxon>
    </lineage>
</organism>
<feature type="compositionally biased region" description="Low complexity" evidence="1">
    <location>
        <begin position="73"/>
        <end position="93"/>
    </location>
</feature>